<accession>S9VZH0</accession>
<dbReference type="EMBL" id="KE546988">
    <property type="protein sequence ID" value="EPY53038.1"/>
    <property type="molecule type" value="Genomic_DNA"/>
</dbReference>
<dbReference type="GeneID" id="25039406"/>
<dbReference type="Proteomes" id="UP000015464">
    <property type="component" value="Unassembled WGS sequence"/>
</dbReference>
<organism evidence="1 2">
    <name type="scientific">Schizosaccharomyces cryophilus (strain OY26 / ATCC MYA-4695 / CBS 11777 / NBRC 106824 / NRRL Y48691)</name>
    <name type="common">Fission yeast</name>
    <dbReference type="NCBI Taxonomy" id="653667"/>
    <lineage>
        <taxon>Eukaryota</taxon>
        <taxon>Fungi</taxon>
        <taxon>Dikarya</taxon>
        <taxon>Ascomycota</taxon>
        <taxon>Taphrinomycotina</taxon>
        <taxon>Schizosaccharomycetes</taxon>
        <taxon>Schizosaccharomycetales</taxon>
        <taxon>Schizosaccharomycetaceae</taxon>
        <taxon>Schizosaccharomyces</taxon>
    </lineage>
</organism>
<gene>
    <name evidence="1" type="ORF">SPOG_05684</name>
</gene>
<dbReference type="AlphaFoldDB" id="S9VZH0"/>
<sequence>MSWEFIQVITSLSSLYQVACDGFCNGWQAIPLILPIGQLVEVIASTWATPSVLRKYMLNQKSSFLHHTTKRLKQESFSRFVNTASFYYYLCYQSLIS</sequence>
<dbReference type="HOGENOM" id="CLU_2347897_0_0_1"/>
<proteinExistence type="predicted"/>
<dbReference type="RefSeq" id="XP_013022111.1">
    <property type="nucleotide sequence ID" value="XM_013166657.1"/>
</dbReference>
<name>S9VZH0_SCHCR</name>
<evidence type="ECO:0000313" key="2">
    <source>
        <dbReference type="Proteomes" id="UP000015464"/>
    </source>
</evidence>
<protein>
    <submittedName>
        <fullName evidence="1">Uncharacterized protein</fullName>
    </submittedName>
</protein>
<keyword evidence="2" id="KW-1185">Reference proteome</keyword>
<evidence type="ECO:0000313" key="1">
    <source>
        <dbReference type="EMBL" id="EPY53038.1"/>
    </source>
</evidence>
<reference evidence="1 2" key="1">
    <citation type="journal article" date="2011" name="Science">
        <title>Comparative functional genomics of the fission yeasts.</title>
        <authorList>
            <person name="Rhind N."/>
            <person name="Chen Z."/>
            <person name="Yassour M."/>
            <person name="Thompson D.A."/>
            <person name="Haas B.J."/>
            <person name="Habib N."/>
            <person name="Wapinski I."/>
            <person name="Roy S."/>
            <person name="Lin M.F."/>
            <person name="Heiman D.I."/>
            <person name="Young S.K."/>
            <person name="Furuya K."/>
            <person name="Guo Y."/>
            <person name="Pidoux A."/>
            <person name="Chen H.M."/>
            <person name="Robbertse B."/>
            <person name="Goldberg J.M."/>
            <person name="Aoki K."/>
            <person name="Bayne E.H."/>
            <person name="Berlin A.M."/>
            <person name="Desjardins C.A."/>
            <person name="Dobbs E."/>
            <person name="Dukaj L."/>
            <person name="Fan L."/>
            <person name="FitzGerald M.G."/>
            <person name="French C."/>
            <person name="Gujja S."/>
            <person name="Hansen K."/>
            <person name="Keifenheim D."/>
            <person name="Levin J.Z."/>
            <person name="Mosher R.A."/>
            <person name="Mueller C.A."/>
            <person name="Pfiffner J."/>
            <person name="Priest M."/>
            <person name="Russ C."/>
            <person name="Smialowska A."/>
            <person name="Swoboda P."/>
            <person name="Sykes S.M."/>
            <person name="Vaughn M."/>
            <person name="Vengrova S."/>
            <person name="Yoder R."/>
            <person name="Zeng Q."/>
            <person name="Allshire R."/>
            <person name="Baulcombe D."/>
            <person name="Birren B.W."/>
            <person name="Brown W."/>
            <person name="Ekwall K."/>
            <person name="Kellis M."/>
            <person name="Leatherwood J."/>
            <person name="Levin H."/>
            <person name="Margalit H."/>
            <person name="Martienssen R."/>
            <person name="Nieduszynski C.A."/>
            <person name="Spatafora J.W."/>
            <person name="Friedman N."/>
            <person name="Dalgaard J.Z."/>
            <person name="Baumann P."/>
            <person name="Niki H."/>
            <person name="Regev A."/>
            <person name="Nusbaum C."/>
        </authorList>
    </citation>
    <scope>NUCLEOTIDE SEQUENCE [LARGE SCALE GENOMIC DNA]</scope>
    <source>
        <strain evidence="2">OY26 / ATCC MYA-4695 / CBS 11777 / NBRC 106824 / NRRL Y48691</strain>
    </source>
</reference>